<reference evidence="1 2" key="1">
    <citation type="journal article" date="2021" name="Plant Biotechnol. J.">
        <title>Multi-omics assisted identification of the key and species-specific regulatory components of drought-tolerant mechanisms in Gossypium stocksii.</title>
        <authorList>
            <person name="Yu D."/>
            <person name="Ke L."/>
            <person name="Zhang D."/>
            <person name="Wu Y."/>
            <person name="Sun Y."/>
            <person name="Mei J."/>
            <person name="Sun J."/>
            <person name="Sun Y."/>
        </authorList>
    </citation>
    <scope>NUCLEOTIDE SEQUENCE [LARGE SCALE GENOMIC DNA]</scope>
    <source>
        <strain evidence="2">cv. E1</strain>
        <tissue evidence="1">Leaf</tissue>
    </source>
</reference>
<evidence type="ECO:0000313" key="2">
    <source>
        <dbReference type="Proteomes" id="UP000828251"/>
    </source>
</evidence>
<accession>A0A9D3ZEZ5</accession>
<dbReference type="AlphaFoldDB" id="A0A9D3ZEZ5"/>
<comment type="caution">
    <text evidence="1">The sequence shown here is derived from an EMBL/GenBank/DDBJ whole genome shotgun (WGS) entry which is preliminary data.</text>
</comment>
<keyword evidence="2" id="KW-1185">Reference proteome</keyword>
<proteinExistence type="predicted"/>
<evidence type="ECO:0000313" key="1">
    <source>
        <dbReference type="EMBL" id="KAH1031160.1"/>
    </source>
</evidence>
<organism evidence="1 2">
    <name type="scientific">Gossypium stocksii</name>
    <dbReference type="NCBI Taxonomy" id="47602"/>
    <lineage>
        <taxon>Eukaryota</taxon>
        <taxon>Viridiplantae</taxon>
        <taxon>Streptophyta</taxon>
        <taxon>Embryophyta</taxon>
        <taxon>Tracheophyta</taxon>
        <taxon>Spermatophyta</taxon>
        <taxon>Magnoliopsida</taxon>
        <taxon>eudicotyledons</taxon>
        <taxon>Gunneridae</taxon>
        <taxon>Pentapetalae</taxon>
        <taxon>rosids</taxon>
        <taxon>malvids</taxon>
        <taxon>Malvales</taxon>
        <taxon>Malvaceae</taxon>
        <taxon>Malvoideae</taxon>
        <taxon>Gossypium</taxon>
    </lineage>
</organism>
<name>A0A9D3ZEZ5_9ROSI</name>
<dbReference type="EMBL" id="JAIQCV010000013">
    <property type="protein sequence ID" value="KAH1031160.1"/>
    <property type="molecule type" value="Genomic_DNA"/>
</dbReference>
<gene>
    <name evidence="1" type="ORF">J1N35_043334</name>
</gene>
<dbReference type="OrthoDB" id="994444at2759"/>
<dbReference type="Proteomes" id="UP000828251">
    <property type="component" value="Unassembled WGS sequence"/>
</dbReference>
<sequence>MTPTPLLNILTKDKLNGNNCKEWKMNLMIILSCEKFKTILDNKYPPATQAEARKC</sequence>
<protein>
    <submittedName>
        <fullName evidence="1">Uncharacterized protein</fullName>
    </submittedName>
</protein>